<dbReference type="InterPro" id="IPR024520">
    <property type="entry name" value="DUF3558"/>
</dbReference>
<gene>
    <name evidence="2" type="ORF">ACFPEL_00640</name>
</gene>
<dbReference type="Proteomes" id="UP001595909">
    <property type="component" value="Unassembled WGS sequence"/>
</dbReference>
<dbReference type="RefSeq" id="WP_274188964.1">
    <property type="nucleotide sequence ID" value="NZ_BAABHN010000001.1"/>
</dbReference>
<evidence type="ECO:0000313" key="2">
    <source>
        <dbReference type="EMBL" id="MFC4830900.1"/>
    </source>
</evidence>
<organism evidence="2 3">
    <name type="scientific">Actinomycetospora chibensis</name>
    <dbReference type="NCBI Taxonomy" id="663606"/>
    <lineage>
        <taxon>Bacteria</taxon>
        <taxon>Bacillati</taxon>
        <taxon>Actinomycetota</taxon>
        <taxon>Actinomycetes</taxon>
        <taxon>Pseudonocardiales</taxon>
        <taxon>Pseudonocardiaceae</taxon>
        <taxon>Actinomycetospora</taxon>
    </lineage>
</organism>
<proteinExistence type="predicted"/>
<feature type="chain" id="PRO_5047539774" evidence="1">
    <location>
        <begin position="22"/>
        <end position="188"/>
    </location>
</feature>
<dbReference type="Pfam" id="PF12079">
    <property type="entry name" value="DUF3558"/>
    <property type="match status" value="1"/>
</dbReference>
<sequence length="188" mass="19457">MRRALLLGATAALTVLGGCSAAPTPGPAAAPDRYGAPVPSRSLNASGVADRPCGVLRAEQLEAVGLEPRGQLDPLPAGRPACVWEDSAFTQQTSVALYPDRDYFVDTYRARGMYQFFEPVTVGGLPAVLQQTTPGALTCTVTTGIAVGQAADVTVSEIGVAPGTRSRSCERATRVSEMVIGNLPASPK</sequence>
<keyword evidence="3" id="KW-1185">Reference proteome</keyword>
<evidence type="ECO:0000313" key="3">
    <source>
        <dbReference type="Proteomes" id="UP001595909"/>
    </source>
</evidence>
<feature type="signal peptide" evidence="1">
    <location>
        <begin position="1"/>
        <end position="21"/>
    </location>
</feature>
<accession>A0ABV9REW8</accession>
<comment type="caution">
    <text evidence="2">The sequence shown here is derived from an EMBL/GenBank/DDBJ whole genome shotgun (WGS) entry which is preliminary data.</text>
</comment>
<dbReference type="PROSITE" id="PS51257">
    <property type="entry name" value="PROKAR_LIPOPROTEIN"/>
    <property type="match status" value="1"/>
</dbReference>
<keyword evidence="1" id="KW-0732">Signal</keyword>
<reference evidence="3" key="1">
    <citation type="journal article" date="2019" name="Int. J. Syst. Evol. Microbiol.">
        <title>The Global Catalogue of Microorganisms (GCM) 10K type strain sequencing project: providing services to taxonomists for standard genome sequencing and annotation.</title>
        <authorList>
            <consortium name="The Broad Institute Genomics Platform"/>
            <consortium name="The Broad Institute Genome Sequencing Center for Infectious Disease"/>
            <person name="Wu L."/>
            <person name="Ma J."/>
        </authorList>
    </citation>
    <scope>NUCLEOTIDE SEQUENCE [LARGE SCALE GENOMIC DNA]</scope>
    <source>
        <strain evidence="3">CCUG 50347</strain>
    </source>
</reference>
<dbReference type="EMBL" id="JBHSIM010000001">
    <property type="protein sequence ID" value="MFC4830900.1"/>
    <property type="molecule type" value="Genomic_DNA"/>
</dbReference>
<evidence type="ECO:0000256" key="1">
    <source>
        <dbReference type="SAM" id="SignalP"/>
    </source>
</evidence>
<name>A0ABV9REW8_9PSEU</name>
<protein>
    <submittedName>
        <fullName evidence="2">DUF3558 domain-containing protein</fullName>
    </submittedName>
</protein>